<gene>
    <name evidence="13" type="ORF">HT578_06360</name>
</gene>
<dbReference type="Proteomes" id="UP000677126">
    <property type="component" value="Chromosome"/>
</dbReference>
<evidence type="ECO:0000256" key="3">
    <source>
        <dbReference type="ARBA" id="ARBA00022452"/>
    </source>
</evidence>
<evidence type="ECO:0000256" key="4">
    <source>
        <dbReference type="ARBA" id="ARBA00022692"/>
    </source>
</evidence>
<dbReference type="SUPFAM" id="SSF56935">
    <property type="entry name" value="Porins"/>
    <property type="match status" value="1"/>
</dbReference>
<dbReference type="Gene3D" id="2.40.170.20">
    <property type="entry name" value="TonB-dependent receptor, beta-barrel domain"/>
    <property type="match status" value="1"/>
</dbReference>
<keyword evidence="4 8" id="KW-0812">Transmembrane</keyword>
<keyword evidence="7 8" id="KW-0998">Cell outer membrane</keyword>
<evidence type="ECO:0000256" key="7">
    <source>
        <dbReference type="ARBA" id="ARBA00023237"/>
    </source>
</evidence>
<evidence type="ECO:0000256" key="8">
    <source>
        <dbReference type="PROSITE-ProRule" id="PRU01360"/>
    </source>
</evidence>
<dbReference type="InterPro" id="IPR037066">
    <property type="entry name" value="Plug_dom_sf"/>
</dbReference>
<dbReference type="Gene3D" id="2.170.130.10">
    <property type="entry name" value="TonB-dependent receptor, plug domain"/>
    <property type="match status" value="1"/>
</dbReference>
<dbReference type="PANTHER" id="PTHR47234:SF2">
    <property type="entry name" value="TONB-DEPENDENT RECEPTOR"/>
    <property type="match status" value="1"/>
</dbReference>
<keyword evidence="6 8" id="KW-0472">Membrane</keyword>
<dbReference type="Pfam" id="PF07715">
    <property type="entry name" value="Plug"/>
    <property type="match status" value="1"/>
</dbReference>
<keyword evidence="13" id="KW-0675">Receptor</keyword>
<evidence type="ECO:0000256" key="2">
    <source>
        <dbReference type="ARBA" id="ARBA00022448"/>
    </source>
</evidence>
<evidence type="ECO:0000256" key="1">
    <source>
        <dbReference type="ARBA" id="ARBA00004571"/>
    </source>
</evidence>
<dbReference type="InterPro" id="IPR012910">
    <property type="entry name" value="Plug_dom"/>
</dbReference>
<dbReference type="EMBL" id="CP054856">
    <property type="protein sequence ID" value="QVM83363.1"/>
    <property type="molecule type" value="Genomic_DNA"/>
</dbReference>
<proteinExistence type="inferred from homology"/>
<reference evidence="13 14" key="1">
    <citation type="journal article" date="2021" name="Int. J. Syst. Evol. Microbiol.">
        <title>Novosphingobium decolorationis sp. nov., an aniline blue-decolourizing bacterium isolated from East Pacific sediment.</title>
        <authorList>
            <person name="Chen X."/>
            <person name="Dong B."/>
            <person name="Chen T."/>
            <person name="Ren N."/>
            <person name="Wang J."/>
            <person name="Xu Y."/>
            <person name="Yang J."/>
            <person name="Zhu S."/>
            <person name="Chen J."/>
        </authorList>
    </citation>
    <scope>NUCLEOTIDE SEQUENCE [LARGE SCALE GENOMIC DNA]</scope>
    <source>
        <strain evidence="13 14">502str22</strain>
    </source>
</reference>
<sequence>MAVLRATRVGPPASGSPGRIGHAPVGRSEATRDTQLVKTHLKKAALISATSLTAAAALVSTNAYAQTGPAEASEPSGEIIVTGSRIARRNVESAAPVAVVDSEEFALSGAVNVESVINTLPQVIPGTTSFSNNPGGGVATLNLRGLGSARTMVLVNGRRWMFYDTQQIVDLNTIPSFLIESVDVVTGGASAVYGSDALAGVVNFRLKDVQGLEMGAQYGVTSRGDGQRLTANFAFGGEFADGRGHATVYGEYYDRKDVFAGARKFSENVNWDDYEGNIVPGGSATTPQGRFTSVLPTSSDDPTAQLCPTGNIFCSPGAFYETPGSSRPRTASDLYNYGPVNYLMVPQERYLMGGYADYEFSDGHTAYAEVSFVNNRVANELAATPVTGTFNIDVATASQFISAADAAAMNQLDTDGDGLVRMSVTRRTAEVGARNSLDERNAFRVLLGARGEITSNINYDAYYMFARTRNSNIQTGNVSRSAFQAGLDGTGTDINIYGPGTLTQEMVDAISITAQNTEISTLQVASGVISGSLFNTGMSRDDIGFAIGAEYRRVSSEFIPDTALSSGDVIGFNAGNPTEGAYDVKEIFGELRLPLVTDTPGIYRLELSGAVRYSDYSLGAVGGVWAYAGGIEYAPIPDVTFRGQYQRAVRAPNVQELFGGLAQGFPGATDPCSSRQPAENRTDVVRDLCIATGVPSSAVFTAAVQPNSQIQGLFGGNPNLQEETSDSWTAGVVVTPTFFPGFTATLDWYKIKVDGAIGDYGGGLSNTLNLCYNVFQDINNEYCQAIIGTRNANGIMDGENVPSILAANTGGLKVQGLDFELSYITSLGGGLLSEDARISFNFLGNYTIDNIYIPVASNPEEQYQCAGAFGNLACGTPTPKWKWTSRLSFIDGPLTTSLRWRHVGAVKDDDDTTPYAVERLSSYDQFDLTFSADVTENFSLTAGVNNLFDKQPPTMGDNQQQTNTWPGVYDVLGRDFFISGRMTF</sequence>
<feature type="region of interest" description="Disordered" evidence="10">
    <location>
        <begin position="1"/>
        <end position="30"/>
    </location>
</feature>
<keyword evidence="14" id="KW-1185">Reference proteome</keyword>
<evidence type="ECO:0000256" key="6">
    <source>
        <dbReference type="ARBA" id="ARBA00023136"/>
    </source>
</evidence>
<evidence type="ECO:0000256" key="9">
    <source>
        <dbReference type="RuleBase" id="RU003357"/>
    </source>
</evidence>
<comment type="similarity">
    <text evidence="8 9">Belongs to the TonB-dependent receptor family.</text>
</comment>
<dbReference type="Pfam" id="PF00593">
    <property type="entry name" value="TonB_dep_Rec_b-barrel"/>
    <property type="match status" value="1"/>
</dbReference>
<dbReference type="PROSITE" id="PS52016">
    <property type="entry name" value="TONB_DEPENDENT_REC_3"/>
    <property type="match status" value="1"/>
</dbReference>
<organism evidence="13 14">
    <name type="scientific">Novosphingobium decolorationis</name>
    <dbReference type="NCBI Taxonomy" id="2698673"/>
    <lineage>
        <taxon>Bacteria</taxon>
        <taxon>Pseudomonadati</taxon>
        <taxon>Pseudomonadota</taxon>
        <taxon>Alphaproteobacteria</taxon>
        <taxon>Sphingomonadales</taxon>
        <taxon>Sphingomonadaceae</taxon>
        <taxon>Novosphingobium</taxon>
    </lineage>
</organism>
<evidence type="ECO:0000259" key="12">
    <source>
        <dbReference type="Pfam" id="PF07715"/>
    </source>
</evidence>
<name>A0ABX8E371_9SPHN</name>
<evidence type="ECO:0000313" key="14">
    <source>
        <dbReference type="Proteomes" id="UP000677126"/>
    </source>
</evidence>
<dbReference type="InterPro" id="IPR039426">
    <property type="entry name" value="TonB-dep_rcpt-like"/>
</dbReference>
<comment type="subcellular location">
    <subcellularLocation>
        <location evidence="1 8">Cell outer membrane</location>
        <topology evidence="1 8">Multi-pass membrane protein</topology>
    </subcellularLocation>
</comment>
<dbReference type="PANTHER" id="PTHR47234">
    <property type="match status" value="1"/>
</dbReference>
<feature type="domain" description="TonB-dependent receptor-like beta-barrel" evidence="11">
    <location>
        <begin position="417"/>
        <end position="947"/>
    </location>
</feature>
<evidence type="ECO:0000259" key="11">
    <source>
        <dbReference type="Pfam" id="PF00593"/>
    </source>
</evidence>
<feature type="domain" description="TonB-dependent receptor plug" evidence="12">
    <location>
        <begin position="92"/>
        <end position="201"/>
    </location>
</feature>
<keyword evidence="5 9" id="KW-0798">TonB box</keyword>
<evidence type="ECO:0000256" key="10">
    <source>
        <dbReference type="SAM" id="MobiDB-lite"/>
    </source>
</evidence>
<evidence type="ECO:0000313" key="13">
    <source>
        <dbReference type="EMBL" id="QVM83363.1"/>
    </source>
</evidence>
<accession>A0ABX8E371</accession>
<protein>
    <submittedName>
        <fullName evidence="13">TonB-dependent receptor</fullName>
    </submittedName>
</protein>
<dbReference type="InterPro" id="IPR000531">
    <property type="entry name" value="Beta-barrel_TonB"/>
</dbReference>
<dbReference type="InterPro" id="IPR036942">
    <property type="entry name" value="Beta-barrel_TonB_sf"/>
</dbReference>
<keyword evidence="3 8" id="KW-1134">Transmembrane beta strand</keyword>
<evidence type="ECO:0000256" key="5">
    <source>
        <dbReference type="ARBA" id="ARBA00023077"/>
    </source>
</evidence>
<keyword evidence="2 8" id="KW-0813">Transport</keyword>